<reference evidence="1 2" key="1">
    <citation type="submission" date="2019-07" db="EMBL/GenBank/DDBJ databases">
        <title>Criibacterium bergeronii gen. nov., sp. nov. isolated from human clinical samples.</title>
        <authorList>
            <person name="Maheux A.F."/>
            <person name="Boudreau D.K."/>
            <person name="Berube E."/>
            <person name="Brodeur S."/>
            <person name="Bernard K.A."/>
            <person name="Abed J.Y."/>
            <person name="Ducrey E."/>
            <person name="Guay E.F."/>
            <person name="Raymond F."/>
            <person name="Corbeil J."/>
            <person name="Domingo M.-C."/>
            <person name="Roy P.H."/>
            <person name="Boissinot M."/>
            <person name="Tocheva E.I."/>
            <person name="Omar R.F."/>
        </authorList>
    </citation>
    <scope>NUCLEOTIDE SEQUENCE [LARGE SCALE GENOMIC DNA]</scope>
    <source>
        <strain evidence="1 2">CCRI-24246</strain>
    </source>
</reference>
<dbReference type="AlphaFoldDB" id="A0A552V518"/>
<evidence type="ECO:0000313" key="2">
    <source>
        <dbReference type="Proteomes" id="UP000319424"/>
    </source>
</evidence>
<comment type="caution">
    <text evidence="1">The sequence shown here is derived from an EMBL/GenBank/DDBJ whole genome shotgun (WGS) entry which is preliminary data.</text>
</comment>
<name>A0A552V518_9FIRM</name>
<proteinExistence type="predicted"/>
<gene>
    <name evidence="1" type="ORF">FL857_06975</name>
</gene>
<accession>A0A552V518</accession>
<evidence type="ECO:0000313" key="1">
    <source>
        <dbReference type="EMBL" id="TRW25542.1"/>
    </source>
</evidence>
<organism evidence="1 2">
    <name type="scientific">Criibacterium bergeronii</name>
    <dbReference type="NCBI Taxonomy" id="1871336"/>
    <lineage>
        <taxon>Bacteria</taxon>
        <taxon>Bacillati</taxon>
        <taxon>Bacillota</taxon>
        <taxon>Clostridia</taxon>
        <taxon>Peptostreptococcales</taxon>
        <taxon>Filifactoraceae</taxon>
        <taxon>Criibacterium</taxon>
    </lineage>
</organism>
<sequence>MNDIAKKLFENNIRVNISQCALNPLVRSIGYRNIDLMEYFMHKIPKAVTKTYSSPFFNNATAKYFAEQTEDKELIAAYNKITY</sequence>
<protein>
    <submittedName>
        <fullName evidence="1">Uncharacterized protein</fullName>
    </submittedName>
</protein>
<dbReference type="EMBL" id="VJXW01000009">
    <property type="protein sequence ID" value="TRW25542.1"/>
    <property type="molecule type" value="Genomic_DNA"/>
</dbReference>
<dbReference type="Proteomes" id="UP000319424">
    <property type="component" value="Unassembled WGS sequence"/>
</dbReference>